<evidence type="ECO:0000256" key="4">
    <source>
        <dbReference type="ARBA" id="ARBA00023136"/>
    </source>
</evidence>
<evidence type="ECO:0000256" key="6">
    <source>
        <dbReference type="SAM" id="Phobius"/>
    </source>
</evidence>
<evidence type="ECO:0000256" key="2">
    <source>
        <dbReference type="ARBA" id="ARBA00022692"/>
    </source>
</evidence>
<dbReference type="InterPro" id="IPR024989">
    <property type="entry name" value="MFS_assoc_dom"/>
</dbReference>
<reference evidence="8" key="1">
    <citation type="submission" date="2021-01" db="EMBL/GenBank/DDBJ databases">
        <authorList>
            <person name="Corre E."/>
            <person name="Pelletier E."/>
            <person name="Niang G."/>
            <person name="Scheremetjew M."/>
            <person name="Finn R."/>
            <person name="Kale V."/>
            <person name="Holt S."/>
            <person name="Cochrane G."/>
            <person name="Meng A."/>
            <person name="Brown T."/>
            <person name="Cohen L."/>
        </authorList>
    </citation>
    <scope>NUCLEOTIDE SEQUENCE</scope>
    <source>
        <strain evidence="8">Pop2</strain>
    </source>
</reference>
<evidence type="ECO:0000313" key="8">
    <source>
        <dbReference type="EMBL" id="CAD9321615.1"/>
    </source>
</evidence>
<evidence type="ECO:0000259" key="7">
    <source>
        <dbReference type="Pfam" id="PF12832"/>
    </source>
</evidence>
<evidence type="ECO:0000256" key="5">
    <source>
        <dbReference type="SAM" id="MobiDB-lite"/>
    </source>
</evidence>
<feature type="compositionally biased region" description="Acidic residues" evidence="5">
    <location>
        <begin position="191"/>
        <end position="201"/>
    </location>
</feature>
<dbReference type="InterPro" id="IPR036259">
    <property type="entry name" value="MFS_trans_sf"/>
</dbReference>
<feature type="transmembrane region" description="Helical" evidence="6">
    <location>
        <begin position="147"/>
        <end position="166"/>
    </location>
</feature>
<keyword evidence="3 6" id="KW-1133">Transmembrane helix</keyword>
<gene>
    <name evidence="8" type="ORF">DBRI1063_LOCUS6593</name>
</gene>
<evidence type="ECO:0000256" key="3">
    <source>
        <dbReference type="ARBA" id="ARBA00022989"/>
    </source>
</evidence>
<protein>
    <recommendedName>
        <fullName evidence="7">Major facilitator superfamily associated domain-containing protein</fullName>
    </recommendedName>
</protein>
<feature type="domain" description="Major facilitator superfamily associated" evidence="7">
    <location>
        <begin position="5"/>
        <end position="163"/>
    </location>
</feature>
<comment type="subcellular location">
    <subcellularLocation>
        <location evidence="1">Membrane</location>
        <topology evidence="1">Multi-pass membrane protein</topology>
    </subcellularLocation>
</comment>
<dbReference type="AlphaFoldDB" id="A0A7S1YWM6"/>
<keyword evidence="2 6" id="KW-0812">Transmembrane</keyword>
<dbReference type="Pfam" id="PF12832">
    <property type="entry name" value="MFS_1_like"/>
    <property type="match status" value="1"/>
</dbReference>
<organism evidence="8">
    <name type="scientific">Ditylum brightwellii</name>
    <dbReference type="NCBI Taxonomy" id="49249"/>
    <lineage>
        <taxon>Eukaryota</taxon>
        <taxon>Sar</taxon>
        <taxon>Stramenopiles</taxon>
        <taxon>Ochrophyta</taxon>
        <taxon>Bacillariophyta</taxon>
        <taxon>Mediophyceae</taxon>
        <taxon>Lithodesmiophycidae</taxon>
        <taxon>Lithodesmiales</taxon>
        <taxon>Lithodesmiaceae</taxon>
        <taxon>Ditylum</taxon>
    </lineage>
</organism>
<feature type="region of interest" description="Disordered" evidence="5">
    <location>
        <begin position="174"/>
        <end position="201"/>
    </location>
</feature>
<name>A0A7S1YWM6_9STRA</name>
<dbReference type="SUPFAM" id="SSF103473">
    <property type="entry name" value="MFS general substrate transporter"/>
    <property type="match status" value="1"/>
</dbReference>
<feature type="transmembrane region" description="Helical" evidence="6">
    <location>
        <begin position="45"/>
        <end position="66"/>
    </location>
</feature>
<sequence length="201" mass="22685">MTIKFFPLYFIVDVHFTPNAIQGMYVLIPFLQVVSTEIMNSVSSCLGRVQTILFTKILGILFIVMIANGEDWLENKGFPLALLFVLRSVLMNSTLPLEQSVLMDFADDEQCRRWKYLDQCVSAMWAGSSAIGGWLIDQHDYSYTFKITAYLQGGGVFFLLFLLPFVPRQKSAPIDSIDNEGEESISSQLSNEEEDSIGEIL</sequence>
<dbReference type="Gene3D" id="1.20.1250.20">
    <property type="entry name" value="MFS general substrate transporter like domains"/>
    <property type="match status" value="1"/>
</dbReference>
<dbReference type="EMBL" id="HBGN01010257">
    <property type="protein sequence ID" value="CAD9321615.1"/>
    <property type="molecule type" value="Transcribed_RNA"/>
</dbReference>
<dbReference type="PANTHER" id="PTHR23525:SF1">
    <property type="entry name" value="NODULIN-LIKE DOMAIN-CONTAINING PROTEIN"/>
    <property type="match status" value="1"/>
</dbReference>
<accession>A0A7S1YWM6</accession>
<feature type="transmembrane region" description="Helical" evidence="6">
    <location>
        <begin position="20"/>
        <end position="38"/>
    </location>
</feature>
<proteinExistence type="predicted"/>
<dbReference type="PANTHER" id="PTHR23525">
    <property type="entry name" value="TRANSPORTER, PUTATIVE-RELATED"/>
    <property type="match status" value="1"/>
</dbReference>
<keyword evidence="4 6" id="KW-0472">Membrane</keyword>
<evidence type="ECO:0000256" key="1">
    <source>
        <dbReference type="ARBA" id="ARBA00004141"/>
    </source>
</evidence>